<dbReference type="InterPro" id="IPR002401">
    <property type="entry name" value="Cyt_P450_E_grp-I"/>
</dbReference>
<keyword evidence="4 5" id="KW-0349">Heme</keyword>
<dbReference type="CDD" id="cd11060">
    <property type="entry name" value="CYP57A1-like"/>
    <property type="match status" value="1"/>
</dbReference>
<dbReference type="InterPro" id="IPR036396">
    <property type="entry name" value="Cyt_P450_sf"/>
</dbReference>
<keyword evidence="2 4" id="KW-0479">Metal-binding</keyword>
<comment type="cofactor">
    <cofactor evidence="1 4">
        <name>heme</name>
        <dbReference type="ChEBI" id="CHEBI:30413"/>
    </cofactor>
</comment>
<evidence type="ECO:0000256" key="3">
    <source>
        <dbReference type="ARBA" id="ARBA00023004"/>
    </source>
</evidence>
<dbReference type="OrthoDB" id="3934656at2759"/>
<dbReference type="GO" id="GO:0005506">
    <property type="term" value="F:iron ion binding"/>
    <property type="evidence" value="ECO:0007669"/>
    <property type="project" value="InterPro"/>
</dbReference>
<dbReference type="SUPFAM" id="SSF48264">
    <property type="entry name" value="Cytochrome P450"/>
    <property type="match status" value="1"/>
</dbReference>
<dbReference type="InterPro" id="IPR050121">
    <property type="entry name" value="Cytochrome_P450_monoxygenase"/>
</dbReference>
<dbReference type="GO" id="GO:0004497">
    <property type="term" value="F:monooxygenase activity"/>
    <property type="evidence" value="ECO:0007669"/>
    <property type="project" value="UniProtKB-KW"/>
</dbReference>
<dbReference type="EMBL" id="CP089276">
    <property type="protein sequence ID" value="USP76843.1"/>
    <property type="molecule type" value="Genomic_DNA"/>
</dbReference>
<sequence>MDVARGSSEKTQRRLHKRYGPIIRIAPNEVAIADPEAIQIIYSAHSGFTKQTDFYLPFRATWGRYPDAFTNLDERQHAERRRIVNSLYSMSNIVQLEEDIDKCVELLVAKFTACASKSSVIDMSEWIQWFAFDSIGELFFSRMFGFLEYGRDYGGYINALDLLIPFIAVACASPSYLRPLVLISGAAIPRVFKALKALKHIERASEACVVERQNLINSGKAEDCEDMLQSFFDIMREKGQQKDFGFTEVKMEAYGAFIAGSDTTAAAITSILYHLMRSPAAYAKLTSEIDQADQEGLLSRYIQYHEAVGLPYLMACCKEGMRLHPSVGMTLPRLVPKGGCVIAGHWFPEGTRVGVNAAVVQRDKAVFGLDADEFVPERWFRPDAVKMERCMFQFGGGARTCIGKNWNSADIKDQISLCEMYKVIPQLVRSFDMQLAEPEREWETRNYWFNKPSKVFTTIQCRAKTFTLAL</sequence>
<dbReference type="GO" id="GO:0016705">
    <property type="term" value="F:oxidoreductase activity, acting on paired donors, with incorporation or reduction of molecular oxygen"/>
    <property type="evidence" value="ECO:0007669"/>
    <property type="project" value="InterPro"/>
</dbReference>
<dbReference type="AlphaFoldDB" id="A0A9Q8Z9Q2"/>
<proteinExistence type="inferred from homology"/>
<keyword evidence="3 4" id="KW-0408">Iron</keyword>
<dbReference type="Proteomes" id="UP001056012">
    <property type="component" value="Chromosome 3"/>
</dbReference>
<evidence type="ECO:0000313" key="7">
    <source>
        <dbReference type="Proteomes" id="UP001056012"/>
    </source>
</evidence>
<feature type="binding site" description="axial binding residue" evidence="4">
    <location>
        <position position="401"/>
    </location>
    <ligand>
        <name>heme</name>
        <dbReference type="ChEBI" id="CHEBI:30413"/>
    </ligand>
    <ligandPart>
        <name>Fe</name>
        <dbReference type="ChEBI" id="CHEBI:18248"/>
    </ligandPart>
</feature>
<dbReference type="Gene3D" id="1.10.630.10">
    <property type="entry name" value="Cytochrome P450"/>
    <property type="match status" value="1"/>
</dbReference>
<keyword evidence="5" id="KW-0560">Oxidoreductase</keyword>
<dbReference type="InterPro" id="IPR017972">
    <property type="entry name" value="Cyt_P450_CS"/>
</dbReference>
<evidence type="ECO:0000256" key="2">
    <source>
        <dbReference type="ARBA" id="ARBA00022723"/>
    </source>
</evidence>
<dbReference type="VEuPathDB" id="FungiDB:yc1106_04117"/>
<name>A0A9Q8Z9Q2_CURCL</name>
<evidence type="ECO:0000256" key="4">
    <source>
        <dbReference type="PIRSR" id="PIRSR602401-1"/>
    </source>
</evidence>
<evidence type="ECO:0000313" key="6">
    <source>
        <dbReference type="EMBL" id="USP76843.1"/>
    </source>
</evidence>
<reference evidence="6" key="1">
    <citation type="submission" date="2021-12" db="EMBL/GenBank/DDBJ databases">
        <title>Curvularia clavata genome.</title>
        <authorList>
            <person name="Cao Y."/>
        </authorList>
    </citation>
    <scope>NUCLEOTIDE SEQUENCE</scope>
    <source>
        <strain evidence="6">Yc1106</strain>
    </source>
</reference>
<dbReference type="PROSITE" id="PS00086">
    <property type="entry name" value="CYTOCHROME_P450"/>
    <property type="match status" value="1"/>
</dbReference>
<evidence type="ECO:0000256" key="5">
    <source>
        <dbReference type="RuleBase" id="RU000461"/>
    </source>
</evidence>
<comment type="similarity">
    <text evidence="5">Belongs to the cytochrome P450 family.</text>
</comment>
<dbReference type="PANTHER" id="PTHR24305">
    <property type="entry name" value="CYTOCHROME P450"/>
    <property type="match status" value="1"/>
</dbReference>
<keyword evidence="5" id="KW-0503">Monooxygenase</keyword>
<organism evidence="6 7">
    <name type="scientific">Curvularia clavata</name>
    <dbReference type="NCBI Taxonomy" id="95742"/>
    <lineage>
        <taxon>Eukaryota</taxon>
        <taxon>Fungi</taxon>
        <taxon>Dikarya</taxon>
        <taxon>Ascomycota</taxon>
        <taxon>Pezizomycotina</taxon>
        <taxon>Dothideomycetes</taxon>
        <taxon>Pleosporomycetidae</taxon>
        <taxon>Pleosporales</taxon>
        <taxon>Pleosporineae</taxon>
        <taxon>Pleosporaceae</taxon>
        <taxon>Curvularia</taxon>
    </lineage>
</organism>
<dbReference type="PRINTS" id="PR00463">
    <property type="entry name" value="EP450I"/>
</dbReference>
<dbReference type="GO" id="GO:0020037">
    <property type="term" value="F:heme binding"/>
    <property type="evidence" value="ECO:0007669"/>
    <property type="project" value="InterPro"/>
</dbReference>
<evidence type="ECO:0008006" key="8">
    <source>
        <dbReference type="Google" id="ProtNLM"/>
    </source>
</evidence>
<keyword evidence="7" id="KW-1185">Reference proteome</keyword>
<dbReference type="PANTHER" id="PTHR24305:SF229">
    <property type="entry name" value="P450, PUTATIVE (EUROFUNG)-RELATED"/>
    <property type="match status" value="1"/>
</dbReference>
<gene>
    <name evidence="6" type="ORF">yc1106_04117</name>
</gene>
<accession>A0A9Q8Z9Q2</accession>
<dbReference type="InterPro" id="IPR001128">
    <property type="entry name" value="Cyt_P450"/>
</dbReference>
<dbReference type="PRINTS" id="PR00385">
    <property type="entry name" value="P450"/>
</dbReference>
<evidence type="ECO:0000256" key="1">
    <source>
        <dbReference type="ARBA" id="ARBA00001971"/>
    </source>
</evidence>
<protein>
    <recommendedName>
        <fullName evidence="8">Cytochrome P450</fullName>
    </recommendedName>
</protein>
<dbReference type="Pfam" id="PF00067">
    <property type="entry name" value="p450"/>
    <property type="match status" value="1"/>
</dbReference>